<dbReference type="InterPro" id="IPR012074">
    <property type="entry name" value="GAF_ANTAR"/>
</dbReference>
<dbReference type="SMART" id="SM00065">
    <property type="entry name" value="GAF"/>
    <property type="match status" value="1"/>
</dbReference>
<keyword evidence="7" id="KW-1185">Reference proteome</keyword>
<keyword evidence="1" id="KW-0808">Transferase</keyword>
<dbReference type="PROSITE" id="PS50921">
    <property type="entry name" value="ANTAR"/>
    <property type="match status" value="1"/>
</dbReference>
<evidence type="ECO:0000256" key="4">
    <source>
        <dbReference type="ARBA" id="ARBA00023163"/>
    </source>
</evidence>
<evidence type="ECO:0000313" key="7">
    <source>
        <dbReference type="Proteomes" id="UP000319514"/>
    </source>
</evidence>
<dbReference type="InterPro" id="IPR005561">
    <property type="entry name" value="ANTAR"/>
</dbReference>
<dbReference type="Gene3D" id="1.10.10.10">
    <property type="entry name" value="Winged helix-like DNA-binding domain superfamily/Winged helix DNA-binding domain"/>
    <property type="match status" value="1"/>
</dbReference>
<dbReference type="InterPro" id="IPR029016">
    <property type="entry name" value="GAF-like_dom_sf"/>
</dbReference>
<name>A0A542Z9W7_9MICO</name>
<dbReference type="Pfam" id="PF03861">
    <property type="entry name" value="ANTAR"/>
    <property type="match status" value="1"/>
</dbReference>
<keyword evidence="4" id="KW-0804">Transcription</keyword>
<dbReference type="InterPro" id="IPR036388">
    <property type="entry name" value="WH-like_DNA-bd_sf"/>
</dbReference>
<dbReference type="InterPro" id="IPR011006">
    <property type="entry name" value="CheY-like_superfamily"/>
</dbReference>
<sequence length="225" mass="24799">MDPSFAADFAEMARHMHQGEDVGQTVETVAQFAKEALACDCAGVMLVHGGKEVESAATTDPLVVKADRLQMECGQGPCLESIWDHETFVIHDTETETRWAEWCRQVSGLGVRSVLSLRLFTHNNTMGALNLYAVEPGRFDDEDIAVATIFAGHASVALASARNESSLRKAIDARHLIGQAQGILMERFNLNADQAFAILRRYSQDKNMKLRAVAEHMVESRQLPA</sequence>
<evidence type="ECO:0000256" key="1">
    <source>
        <dbReference type="ARBA" id="ARBA00022679"/>
    </source>
</evidence>
<dbReference type="AlphaFoldDB" id="A0A542Z9W7"/>
<evidence type="ECO:0000256" key="3">
    <source>
        <dbReference type="ARBA" id="ARBA00023015"/>
    </source>
</evidence>
<dbReference type="InterPro" id="IPR003018">
    <property type="entry name" value="GAF"/>
</dbReference>
<dbReference type="Gene3D" id="3.30.450.40">
    <property type="match status" value="1"/>
</dbReference>
<dbReference type="GO" id="GO:0003723">
    <property type="term" value="F:RNA binding"/>
    <property type="evidence" value="ECO:0007669"/>
    <property type="project" value="InterPro"/>
</dbReference>
<reference evidence="6 7" key="1">
    <citation type="submission" date="2019-06" db="EMBL/GenBank/DDBJ databases">
        <title>Sequencing the genomes of 1000 actinobacteria strains.</title>
        <authorList>
            <person name="Klenk H.-P."/>
        </authorList>
    </citation>
    <scope>NUCLEOTIDE SEQUENCE [LARGE SCALE GENOMIC DNA]</scope>
    <source>
        <strain evidence="6 7">DSM 18082</strain>
    </source>
</reference>
<keyword evidence="2" id="KW-0418">Kinase</keyword>
<evidence type="ECO:0000259" key="5">
    <source>
        <dbReference type="PROSITE" id="PS50921"/>
    </source>
</evidence>
<organism evidence="6 7">
    <name type="scientific">Oryzihumus leptocrescens</name>
    <dbReference type="NCBI Taxonomy" id="297536"/>
    <lineage>
        <taxon>Bacteria</taxon>
        <taxon>Bacillati</taxon>
        <taxon>Actinomycetota</taxon>
        <taxon>Actinomycetes</taxon>
        <taxon>Micrococcales</taxon>
        <taxon>Intrasporangiaceae</taxon>
        <taxon>Oryzihumus</taxon>
    </lineage>
</organism>
<protein>
    <submittedName>
        <fullName evidence="6">GAF domain-containing protein</fullName>
    </submittedName>
</protein>
<dbReference type="SMART" id="SM01012">
    <property type="entry name" value="ANTAR"/>
    <property type="match status" value="1"/>
</dbReference>
<dbReference type="Proteomes" id="UP000319514">
    <property type="component" value="Unassembled WGS sequence"/>
</dbReference>
<comment type="caution">
    <text evidence="6">The sequence shown here is derived from an EMBL/GenBank/DDBJ whole genome shotgun (WGS) entry which is preliminary data.</text>
</comment>
<accession>A0A542Z9W7</accession>
<keyword evidence="3" id="KW-0805">Transcription regulation</keyword>
<evidence type="ECO:0000313" key="6">
    <source>
        <dbReference type="EMBL" id="TQL57139.1"/>
    </source>
</evidence>
<dbReference type="Pfam" id="PF13185">
    <property type="entry name" value="GAF_2"/>
    <property type="match status" value="1"/>
</dbReference>
<dbReference type="SUPFAM" id="SSF55781">
    <property type="entry name" value="GAF domain-like"/>
    <property type="match status" value="1"/>
</dbReference>
<dbReference type="PIRSF" id="PIRSF036625">
    <property type="entry name" value="GAF_ANTAR"/>
    <property type="match status" value="1"/>
</dbReference>
<dbReference type="EMBL" id="VFOQ01000002">
    <property type="protein sequence ID" value="TQL57139.1"/>
    <property type="molecule type" value="Genomic_DNA"/>
</dbReference>
<dbReference type="SUPFAM" id="SSF52172">
    <property type="entry name" value="CheY-like"/>
    <property type="match status" value="1"/>
</dbReference>
<evidence type="ECO:0000256" key="2">
    <source>
        <dbReference type="ARBA" id="ARBA00022777"/>
    </source>
</evidence>
<proteinExistence type="predicted"/>
<dbReference type="GO" id="GO:0016301">
    <property type="term" value="F:kinase activity"/>
    <property type="evidence" value="ECO:0007669"/>
    <property type="project" value="UniProtKB-KW"/>
</dbReference>
<dbReference type="RefSeq" id="WP_221632689.1">
    <property type="nucleotide sequence ID" value="NZ_BAAAKX010000006.1"/>
</dbReference>
<feature type="domain" description="ANTAR" evidence="5">
    <location>
        <begin position="157"/>
        <end position="218"/>
    </location>
</feature>
<gene>
    <name evidence="6" type="ORF">FB474_3914</name>
</gene>